<accession>A0A5B0MNE8</accession>
<evidence type="ECO:0000256" key="1">
    <source>
        <dbReference type="ARBA" id="ARBA00004123"/>
    </source>
</evidence>
<sequence>MDLEPTHQSTHDPTAEAILADPEKVTILPGDKYDAMTFSLKDEDHTLGNSLRYIIMKNPEVEFCGYSLPHPSEPKLHLRIQMYDNKSAAGALAKGLDDLEQLVLVLAERYRAELDRGKFERFEEPTVDERLEDIKRRKYPHLLKDPQGDITMNS</sequence>
<comment type="subcellular location">
    <subcellularLocation>
        <location evidence="1">Nucleus</location>
    </subcellularLocation>
</comment>
<dbReference type="EMBL" id="VSWC01000170">
    <property type="protein sequence ID" value="KAA1071979.1"/>
    <property type="molecule type" value="Genomic_DNA"/>
</dbReference>
<dbReference type="GO" id="GO:0006362">
    <property type="term" value="P:transcription elongation by RNA polymerase I"/>
    <property type="evidence" value="ECO:0007669"/>
    <property type="project" value="TreeGrafter"/>
</dbReference>
<dbReference type="InterPro" id="IPR033898">
    <property type="entry name" value="RNAP_AC19"/>
</dbReference>
<evidence type="ECO:0000313" key="10">
    <source>
        <dbReference type="Proteomes" id="UP000324748"/>
    </source>
</evidence>
<dbReference type="SUPFAM" id="SSF55257">
    <property type="entry name" value="RBP11-like subunits of RNA polymerase"/>
    <property type="match status" value="1"/>
</dbReference>
<dbReference type="OrthoDB" id="510325at2759"/>
<evidence type="ECO:0000256" key="4">
    <source>
        <dbReference type="ARBA" id="ARBA00023163"/>
    </source>
</evidence>
<dbReference type="Pfam" id="PF13656">
    <property type="entry name" value="RNA_pol_L_2"/>
    <property type="match status" value="1"/>
</dbReference>
<evidence type="ECO:0000256" key="2">
    <source>
        <dbReference type="ARBA" id="ARBA00022079"/>
    </source>
</evidence>
<keyword evidence="5" id="KW-0539">Nucleus</keyword>
<feature type="domain" description="DNA-directed RNA polymerase RBP11-like dimerisation" evidence="7">
    <location>
        <begin position="35"/>
        <end position="105"/>
    </location>
</feature>
<dbReference type="GO" id="GO:0006383">
    <property type="term" value="P:transcription by RNA polymerase III"/>
    <property type="evidence" value="ECO:0007669"/>
    <property type="project" value="TreeGrafter"/>
</dbReference>
<dbReference type="PANTHER" id="PTHR13946:SF28">
    <property type="entry name" value="DNA-DIRECTED RNA POLYMERASES I AND III SUBUNIT RPAC2"/>
    <property type="match status" value="1"/>
</dbReference>
<dbReference type="GO" id="GO:0005666">
    <property type="term" value="C:RNA polymerase III complex"/>
    <property type="evidence" value="ECO:0007669"/>
    <property type="project" value="TreeGrafter"/>
</dbReference>
<dbReference type="GO" id="GO:0003677">
    <property type="term" value="F:DNA binding"/>
    <property type="evidence" value="ECO:0007669"/>
    <property type="project" value="InterPro"/>
</dbReference>
<dbReference type="InterPro" id="IPR009025">
    <property type="entry name" value="RBP11-like_dimer"/>
</dbReference>
<evidence type="ECO:0000256" key="3">
    <source>
        <dbReference type="ARBA" id="ARBA00022478"/>
    </source>
</evidence>
<evidence type="ECO:0000256" key="5">
    <source>
        <dbReference type="ARBA" id="ARBA00023242"/>
    </source>
</evidence>
<dbReference type="GO" id="GO:0055029">
    <property type="term" value="C:nuclear DNA-directed RNA polymerase complex"/>
    <property type="evidence" value="ECO:0007669"/>
    <property type="project" value="UniProtKB-ARBA"/>
</dbReference>
<evidence type="ECO:0000313" key="8">
    <source>
        <dbReference type="EMBL" id="KAA1071979.1"/>
    </source>
</evidence>
<dbReference type="GO" id="GO:0005736">
    <property type="term" value="C:RNA polymerase I complex"/>
    <property type="evidence" value="ECO:0007669"/>
    <property type="project" value="TreeGrafter"/>
</dbReference>
<dbReference type="GO" id="GO:0046983">
    <property type="term" value="F:protein dimerization activity"/>
    <property type="evidence" value="ECO:0007669"/>
    <property type="project" value="InterPro"/>
</dbReference>
<organism evidence="9 10">
    <name type="scientific">Puccinia graminis f. sp. tritici</name>
    <dbReference type="NCBI Taxonomy" id="56615"/>
    <lineage>
        <taxon>Eukaryota</taxon>
        <taxon>Fungi</taxon>
        <taxon>Dikarya</taxon>
        <taxon>Basidiomycota</taxon>
        <taxon>Pucciniomycotina</taxon>
        <taxon>Pucciniomycetes</taxon>
        <taxon>Pucciniales</taxon>
        <taxon>Pucciniaceae</taxon>
        <taxon>Puccinia</taxon>
    </lineage>
</organism>
<evidence type="ECO:0000313" key="9">
    <source>
        <dbReference type="EMBL" id="KAA1078002.1"/>
    </source>
</evidence>
<dbReference type="Gene3D" id="3.30.1360.10">
    <property type="entry name" value="RNA polymerase, RBP11-like subunit"/>
    <property type="match status" value="1"/>
</dbReference>
<dbReference type="CDD" id="cd07029">
    <property type="entry name" value="RNAP_I_III_AC19"/>
    <property type="match status" value="1"/>
</dbReference>
<keyword evidence="10" id="KW-1185">Reference proteome</keyword>
<dbReference type="AlphaFoldDB" id="A0A5B0MNE8"/>
<name>A0A5B0MNE8_PUCGR</name>
<proteinExistence type="inferred from homology"/>
<reference evidence="9 10" key="1">
    <citation type="submission" date="2019-05" db="EMBL/GenBank/DDBJ databases">
        <title>Emergence of the Ug99 lineage of the wheat stem rust pathogen through somatic hybridization.</title>
        <authorList>
            <person name="Li F."/>
            <person name="Upadhyaya N.M."/>
            <person name="Sperschneider J."/>
            <person name="Matny O."/>
            <person name="Nguyen-Phuc H."/>
            <person name="Mago R."/>
            <person name="Raley C."/>
            <person name="Miller M.E."/>
            <person name="Silverstein K.A.T."/>
            <person name="Henningsen E."/>
            <person name="Hirsch C.D."/>
            <person name="Visser B."/>
            <person name="Pretorius Z.A."/>
            <person name="Steffenson B.J."/>
            <person name="Schwessinger B."/>
            <person name="Dodds P.N."/>
            <person name="Figueroa M."/>
        </authorList>
    </citation>
    <scope>NUCLEOTIDE SEQUENCE [LARGE SCALE GENOMIC DNA]</scope>
    <source>
        <strain evidence="9">21-0</strain>
    </source>
</reference>
<evidence type="ECO:0000259" key="7">
    <source>
        <dbReference type="Pfam" id="PF13656"/>
    </source>
</evidence>
<comment type="similarity">
    <text evidence="6">Belongs to the archaeal Rpo11/eukaryotic RPB11/RPC19 RNA polymerase subunit family.</text>
</comment>
<protein>
    <recommendedName>
        <fullName evidence="2">DNA-directed RNA polymerases I and III subunit RPAC2</fullName>
    </recommendedName>
</protein>
<dbReference type="Proteomes" id="UP000324748">
    <property type="component" value="Unassembled WGS sequence"/>
</dbReference>
<dbReference type="HAMAP" id="MF_00261">
    <property type="entry name" value="RNApol_arch_Rpo11"/>
    <property type="match status" value="1"/>
</dbReference>
<comment type="caution">
    <text evidence="9">The sequence shown here is derived from an EMBL/GenBank/DDBJ whole genome shotgun (WGS) entry which is preliminary data.</text>
</comment>
<dbReference type="PANTHER" id="PTHR13946">
    <property type="entry name" value="DNA-DIRECTED RNA POLYMERASE I,II,III"/>
    <property type="match status" value="1"/>
</dbReference>
<dbReference type="FunFam" id="3.30.1360.10:FF:000006">
    <property type="entry name" value="DNA-directed RNA polymerases I and III subunit RPAC2"/>
    <property type="match status" value="1"/>
</dbReference>
<evidence type="ECO:0000256" key="6">
    <source>
        <dbReference type="ARBA" id="ARBA00025751"/>
    </source>
</evidence>
<keyword evidence="4" id="KW-0804">Transcription</keyword>
<dbReference type="InterPro" id="IPR022905">
    <property type="entry name" value="Rpo11-like"/>
</dbReference>
<dbReference type="InterPro" id="IPR008193">
    <property type="entry name" value="RNA_pol_Rpb11_13-16kDa_CS"/>
</dbReference>
<dbReference type="GO" id="GO:0003899">
    <property type="term" value="F:DNA-directed RNA polymerase activity"/>
    <property type="evidence" value="ECO:0007669"/>
    <property type="project" value="InterPro"/>
</dbReference>
<dbReference type="InterPro" id="IPR036603">
    <property type="entry name" value="RBP11-like"/>
</dbReference>
<dbReference type="PROSITE" id="PS01154">
    <property type="entry name" value="RNA_POL_L_13KD"/>
    <property type="match status" value="1"/>
</dbReference>
<dbReference type="EMBL" id="VSWC01000144">
    <property type="protein sequence ID" value="KAA1078002.1"/>
    <property type="molecule type" value="Genomic_DNA"/>
</dbReference>
<keyword evidence="3" id="KW-0240">DNA-directed RNA polymerase</keyword>
<gene>
    <name evidence="9" type="primary">RPC19_3</name>
    <name evidence="8" type="synonym">RPC19_1</name>
    <name evidence="8" type="ORF">PGT21_024564</name>
    <name evidence="9" type="ORF">PGT21_026506</name>
</gene>